<dbReference type="STRING" id="1436961.SAMN05421739_102215"/>
<dbReference type="AlphaFoldDB" id="A0A1I2R1L2"/>
<protein>
    <submittedName>
        <fullName evidence="1">Uncharacterized protein</fullName>
    </submittedName>
</protein>
<gene>
    <name evidence="1" type="ORF">SAMN05421739_102215</name>
</gene>
<organism evidence="1 2">
    <name type="scientific">Pontibacter chinhatensis</name>
    <dbReference type="NCBI Taxonomy" id="1436961"/>
    <lineage>
        <taxon>Bacteria</taxon>
        <taxon>Pseudomonadati</taxon>
        <taxon>Bacteroidota</taxon>
        <taxon>Cytophagia</taxon>
        <taxon>Cytophagales</taxon>
        <taxon>Hymenobacteraceae</taxon>
        <taxon>Pontibacter</taxon>
    </lineage>
</organism>
<evidence type="ECO:0000313" key="2">
    <source>
        <dbReference type="Proteomes" id="UP000198724"/>
    </source>
</evidence>
<reference evidence="2" key="1">
    <citation type="submission" date="2016-10" db="EMBL/GenBank/DDBJ databases">
        <authorList>
            <person name="Varghese N."/>
            <person name="Submissions S."/>
        </authorList>
    </citation>
    <scope>NUCLEOTIDE SEQUENCE [LARGE SCALE GENOMIC DNA]</scope>
    <source>
        <strain evidence="2">LP51</strain>
    </source>
</reference>
<dbReference type="EMBL" id="FOOT01000002">
    <property type="protein sequence ID" value="SFG33883.1"/>
    <property type="molecule type" value="Genomic_DNA"/>
</dbReference>
<keyword evidence="2" id="KW-1185">Reference proteome</keyword>
<accession>A0A1I2R1L2</accession>
<name>A0A1I2R1L2_9BACT</name>
<evidence type="ECO:0000313" key="1">
    <source>
        <dbReference type="EMBL" id="SFG33883.1"/>
    </source>
</evidence>
<dbReference type="Proteomes" id="UP000198724">
    <property type="component" value="Unassembled WGS sequence"/>
</dbReference>
<proteinExistence type="predicted"/>
<sequence>MQQGSCSIRSISIAVFTMNFYQSVTLASVKLLIEGLNEVTVGQGQDLEF</sequence>